<keyword evidence="2" id="KW-1185">Reference proteome</keyword>
<dbReference type="Proteomes" id="UP001154322">
    <property type="component" value="Unassembled WGS sequence"/>
</dbReference>
<name>A0ABN8U3B2_9BACL</name>
<dbReference type="EMBL" id="CALYLO010000003">
    <property type="protein sequence ID" value="CAH8245318.1"/>
    <property type="molecule type" value="Genomic_DNA"/>
</dbReference>
<evidence type="ECO:0000313" key="1">
    <source>
        <dbReference type="EMBL" id="CAH8245318.1"/>
    </source>
</evidence>
<evidence type="ECO:0000313" key="2">
    <source>
        <dbReference type="Proteomes" id="UP001154322"/>
    </source>
</evidence>
<gene>
    <name evidence="1" type="ORF">WJ0W_002553</name>
</gene>
<evidence type="ECO:0008006" key="3">
    <source>
        <dbReference type="Google" id="ProtNLM"/>
    </source>
</evidence>
<protein>
    <recommendedName>
        <fullName evidence="3">Transposase</fullName>
    </recommendedName>
</protein>
<organism evidence="1 2">
    <name type="scientific">Paenibacillus melissococcoides</name>
    <dbReference type="NCBI Taxonomy" id="2912268"/>
    <lineage>
        <taxon>Bacteria</taxon>
        <taxon>Bacillati</taxon>
        <taxon>Bacillota</taxon>
        <taxon>Bacilli</taxon>
        <taxon>Bacillales</taxon>
        <taxon>Paenibacillaceae</taxon>
        <taxon>Paenibacillus</taxon>
    </lineage>
</organism>
<accession>A0ABN8U3B2</accession>
<comment type="caution">
    <text evidence="1">The sequence shown here is derived from an EMBL/GenBank/DDBJ whole genome shotgun (WGS) entry which is preliminary data.</text>
</comment>
<proteinExistence type="predicted"/>
<reference evidence="1" key="1">
    <citation type="submission" date="2022-06" db="EMBL/GenBank/DDBJ databases">
        <authorList>
            <person name="Dietemann V."/>
            <person name="Ory F."/>
            <person name="Dainat B."/>
            <person name="Oberhansli S."/>
        </authorList>
    </citation>
    <scope>NUCLEOTIDE SEQUENCE</scope>
    <source>
        <strain evidence="1">Ena-SAMPLE-TAB-26-04-2022-14:26:32:270-5432</strain>
    </source>
</reference>
<sequence>MCGEDRRALATMVDRSPIKGKTIVLADPGYESYNNSRIWNSKGGAMSSG</sequence>
<dbReference type="RefSeq" id="WP_407873310.1">
    <property type="nucleotide sequence ID" value="NZ_AP031286.1"/>
</dbReference>